<proteinExistence type="predicted"/>
<name>A0A1J5TV93_9GAMM</name>
<evidence type="ECO:0000313" key="1">
    <source>
        <dbReference type="EMBL" id="OIR24747.1"/>
    </source>
</evidence>
<gene>
    <name evidence="1" type="ORF">BGC33_11650</name>
</gene>
<reference evidence="2" key="1">
    <citation type="submission" date="2016-09" db="EMBL/GenBank/DDBJ databases">
        <title>Genome Sequence of Bathymodiolus thermophilus sulfur-oxidizing gill endosymbiont.</title>
        <authorList>
            <person name="Ponnudurai R."/>
            <person name="Kleiner M."/>
            <person name="Sayavedra L."/>
            <person name="Thuermer A."/>
            <person name="Felbeck H."/>
            <person name="Schlueter R."/>
            <person name="Schweder T."/>
            <person name="Markert S."/>
        </authorList>
    </citation>
    <scope>NUCLEOTIDE SEQUENCE [LARGE SCALE GENOMIC DNA]</scope>
    <source>
        <strain evidence="2">BAT/CrabSpa'14</strain>
    </source>
</reference>
<comment type="caution">
    <text evidence="1">The sequence shown here is derived from an EMBL/GenBank/DDBJ whole genome shotgun (WGS) entry which is preliminary data.</text>
</comment>
<sequence length="108" mass="12427">MLNKDNFPQCAFITVPLTRQLATTDLLKQANYLRMFRMFVRALSSKKTTNNFWLSSPNANNSSNAWRLSFSYGNDSGHQLPLIFLLASKVIGTIDLKITNFVYYFIHN</sequence>
<dbReference type="Proteomes" id="UP000182798">
    <property type="component" value="Unassembled WGS sequence"/>
</dbReference>
<dbReference type="EMBL" id="MIQH01000531">
    <property type="protein sequence ID" value="OIR24747.1"/>
    <property type="molecule type" value="Genomic_DNA"/>
</dbReference>
<accession>A0A1J5TV93</accession>
<dbReference type="RefSeq" id="WP_071564264.1">
    <property type="nucleotide sequence ID" value="NZ_CAESAQ020000076.1"/>
</dbReference>
<dbReference type="AlphaFoldDB" id="A0A1J5TV93"/>
<evidence type="ECO:0000313" key="2">
    <source>
        <dbReference type="Proteomes" id="UP000182798"/>
    </source>
</evidence>
<organism evidence="1 2">
    <name type="scientific">Bathymodiolus thermophilus thioautotrophic gill symbiont</name>
    <dbReference type="NCBI Taxonomy" id="2360"/>
    <lineage>
        <taxon>Bacteria</taxon>
        <taxon>Pseudomonadati</taxon>
        <taxon>Pseudomonadota</taxon>
        <taxon>Gammaproteobacteria</taxon>
        <taxon>sulfur-oxidizing symbionts</taxon>
    </lineage>
</organism>
<protein>
    <submittedName>
        <fullName evidence="1">Uncharacterized protein</fullName>
    </submittedName>
</protein>